<evidence type="ECO:0000256" key="1">
    <source>
        <dbReference type="SAM" id="MobiDB-lite"/>
    </source>
</evidence>
<proteinExistence type="predicted"/>
<name>A0A8X6WJ11_TRICX</name>
<comment type="caution">
    <text evidence="2">The sequence shown here is derived from an EMBL/GenBank/DDBJ whole genome shotgun (WGS) entry which is preliminary data.</text>
</comment>
<evidence type="ECO:0000313" key="2">
    <source>
        <dbReference type="EMBL" id="GFY34721.1"/>
    </source>
</evidence>
<dbReference type="AlphaFoldDB" id="A0A8X6WJ11"/>
<dbReference type="Proteomes" id="UP000887159">
    <property type="component" value="Unassembled WGS sequence"/>
</dbReference>
<protein>
    <submittedName>
        <fullName evidence="2">Uncharacterized protein</fullName>
    </submittedName>
</protein>
<gene>
    <name evidence="2" type="ORF">TNCV_4702021</name>
</gene>
<feature type="region of interest" description="Disordered" evidence="1">
    <location>
        <begin position="60"/>
        <end position="80"/>
    </location>
</feature>
<evidence type="ECO:0000313" key="3">
    <source>
        <dbReference type="Proteomes" id="UP000887159"/>
    </source>
</evidence>
<dbReference type="EMBL" id="BMAU01021427">
    <property type="protein sequence ID" value="GFY34721.1"/>
    <property type="molecule type" value="Genomic_DNA"/>
</dbReference>
<sequence length="124" mass="13681">MTARGLSFGAQRGANMIAHEVPQSEPPFPSRPPRKVRSLISKQFTDVRGCFCALPGAALKDRRRGQFSRDQSSRPPSDVPRATLCFELMTAASRLLNEYAQLLFLNGTSDSGFYMSCSPIAHVF</sequence>
<keyword evidence="3" id="KW-1185">Reference proteome</keyword>
<reference evidence="2" key="1">
    <citation type="submission" date="2020-08" db="EMBL/GenBank/DDBJ databases">
        <title>Multicomponent nature underlies the extraordinary mechanical properties of spider dragline silk.</title>
        <authorList>
            <person name="Kono N."/>
            <person name="Nakamura H."/>
            <person name="Mori M."/>
            <person name="Yoshida Y."/>
            <person name="Ohtoshi R."/>
            <person name="Malay A.D."/>
            <person name="Moran D.A.P."/>
            <person name="Tomita M."/>
            <person name="Numata K."/>
            <person name="Arakawa K."/>
        </authorList>
    </citation>
    <scope>NUCLEOTIDE SEQUENCE</scope>
</reference>
<feature type="region of interest" description="Disordered" evidence="1">
    <location>
        <begin position="15"/>
        <end position="35"/>
    </location>
</feature>
<organism evidence="2 3">
    <name type="scientific">Trichonephila clavipes</name>
    <name type="common">Golden silk orbweaver</name>
    <name type="synonym">Nephila clavipes</name>
    <dbReference type="NCBI Taxonomy" id="2585209"/>
    <lineage>
        <taxon>Eukaryota</taxon>
        <taxon>Metazoa</taxon>
        <taxon>Ecdysozoa</taxon>
        <taxon>Arthropoda</taxon>
        <taxon>Chelicerata</taxon>
        <taxon>Arachnida</taxon>
        <taxon>Araneae</taxon>
        <taxon>Araneomorphae</taxon>
        <taxon>Entelegynae</taxon>
        <taxon>Araneoidea</taxon>
        <taxon>Nephilidae</taxon>
        <taxon>Trichonephila</taxon>
    </lineage>
</organism>
<accession>A0A8X6WJ11</accession>